<dbReference type="AlphaFoldDB" id="A0A0V1A6J7"/>
<dbReference type="InParanoid" id="A0A0V1A6J7"/>
<sequence length="36" mass="4005">LPSVDAPSVRSRSVRFGKNSLDPDSDIQLKATWLFT</sequence>
<feature type="non-terminal residue" evidence="1">
    <location>
        <position position="1"/>
    </location>
</feature>
<organism evidence="1 2">
    <name type="scientific">Trichinella spiralis</name>
    <name type="common">Trichina worm</name>
    <dbReference type="NCBI Taxonomy" id="6334"/>
    <lineage>
        <taxon>Eukaryota</taxon>
        <taxon>Metazoa</taxon>
        <taxon>Ecdysozoa</taxon>
        <taxon>Nematoda</taxon>
        <taxon>Enoplea</taxon>
        <taxon>Dorylaimia</taxon>
        <taxon>Trichinellida</taxon>
        <taxon>Trichinellidae</taxon>
        <taxon>Trichinella</taxon>
    </lineage>
</organism>
<protein>
    <submittedName>
        <fullName evidence="1">Uncharacterized protein</fullName>
    </submittedName>
</protein>
<evidence type="ECO:0000313" key="1">
    <source>
        <dbReference type="EMBL" id="KRY20487.1"/>
    </source>
</evidence>
<name>A0A0V1A6J7_TRISP</name>
<evidence type="ECO:0000313" key="2">
    <source>
        <dbReference type="Proteomes" id="UP000054776"/>
    </source>
</evidence>
<keyword evidence="2" id="KW-1185">Reference proteome</keyword>
<accession>A0A0V1A6J7</accession>
<proteinExistence type="predicted"/>
<reference evidence="1 2" key="1">
    <citation type="submission" date="2015-01" db="EMBL/GenBank/DDBJ databases">
        <title>Evolution of Trichinella species and genotypes.</title>
        <authorList>
            <person name="Korhonen P.K."/>
            <person name="Edoardo P."/>
            <person name="Giuseppe L.R."/>
            <person name="Gasser R.B."/>
        </authorList>
    </citation>
    <scope>NUCLEOTIDE SEQUENCE [LARGE SCALE GENOMIC DNA]</scope>
    <source>
        <strain evidence="1">ISS3</strain>
    </source>
</reference>
<comment type="caution">
    <text evidence="1">The sequence shown here is derived from an EMBL/GenBank/DDBJ whole genome shotgun (WGS) entry which is preliminary data.</text>
</comment>
<gene>
    <name evidence="1" type="ORF">T01_9143</name>
</gene>
<dbReference type="Proteomes" id="UP000054776">
    <property type="component" value="Unassembled WGS sequence"/>
</dbReference>
<dbReference type="EMBL" id="JYDH01002108">
    <property type="protein sequence ID" value="KRY20487.1"/>
    <property type="molecule type" value="Genomic_DNA"/>
</dbReference>